<reference evidence="9 10" key="1">
    <citation type="submission" date="2020-10" db="EMBL/GenBank/DDBJ databases">
        <title>The Coptis chinensis genome and diversification of protoberbering-type alkaloids.</title>
        <authorList>
            <person name="Wang B."/>
            <person name="Shu S."/>
            <person name="Song C."/>
            <person name="Liu Y."/>
        </authorList>
    </citation>
    <scope>NUCLEOTIDE SEQUENCE [LARGE SCALE GENOMIC DNA]</scope>
    <source>
        <strain evidence="9">HL-2020</strain>
        <tissue evidence="9">Leaf</tissue>
    </source>
</reference>
<feature type="compositionally biased region" description="Acidic residues" evidence="6">
    <location>
        <begin position="243"/>
        <end position="256"/>
    </location>
</feature>
<dbReference type="PANTHER" id="PTHR47666:SF1">
    <property type="entry name" value="PROTEIN VASCULAR ASSOCIATED DEATH 1, CHLOROPLASTIC"/>
    <property type="match status" value="1"/>
</dbReference>
<comment type="subcellular location">
    <subcellularLocation>
        <location evidence="1">Membrane</location>
        <topology evidence="1">Single-pass membrane protein</topology>
    </subcellularLocation>
</comment>
<evidence type="ECO:0000256" key="2">
    <source>
        <dbReference type="ARBA" id="ARBA00022692"/>
    </source>
</evidence>
<dbReference type="GO" id="GO:0016020">
    <property type="term" value="C:membrane"/>
    <property type="evidence" value="ECO:0007669"/>
    <property type="project" value="UniProtKB-SubCell"/>
</dbReference>
<evidence type="ECO:0000313" key="9">
    <source>
        <dbReference type="EMBL" id="KAF9613095.1"/>
    </source>
</evidence>
<evidence type="ECO:0000256" key="1">
    <source>
        <dbReference type="ARBA" id="ARBA00004167"/>
    </source>
</evidence>
<dbReference type="InterPro" id="IPR004182">
    <property type="entry name" value="GRAM"/>
</dbReference>
<evidence type="ECO:0000256" key="3">
    <source>
        <dbReference type="ARBA" id="ARBA00022989"/>
    </source>
</evidence>
<sequence length="613" mass="69642">MASSTLLTEEAFHLSSQISLNPELESTNGWELDPSFSDHNNHSGSESGSRKSIEVQSPAYLKSEEYRLLFRLPPDEILVQDFNCAFQESILLQGHMYLFVRHICFYSNIFGFETKKTIPFNEVTCVRKAKTAGIFPNAIEIVAGGKKNFFASFLSRDEAYRLIVDGWSQYLNGTEVLIDHQDFKSEILSGSSVRVIHEKPVGSEQQTNELNPFDRNKDGDLSGDCKLLSNGEDDISVPSSPLEAEENGEGDAEPIDNAEHLSSGKPLVWTMEDVSAPEVPDYFTKVAESKFQVQVEDFFNLFFSDKAVTFVDTFHRICGDKGAKFGHCREVQRFRVYRNSHLVIETSQEIGDVPYADYFLVEGRWVVQKDVIETNKCCILRVYVNVAFSKKTIWKGKIEQSTIEECREAYSAWLDNAHEFLKQNSLEKIDGETSAPNIIPIDAQFEECERVMSPLQRLPVTSDVLQILSVASDTKHVNPAFENSLHGGLSAASFSASFFRESFMRFSMYLKSHNHIPLLLVIASVLILLMQLSIIVLLTRSPQVHLISHMDHMNGIGTSRNDMAEAGAWLEKRVHYLKDEMHMVEARLERMQHEHSMLKEHFKGLEQLRKSRQ</sequence>
<feature type="region of interest" description="Disordered" evidence="6">
    <location>
        <begin position="31"/>
        <end position="54"/>
    </location>
</feature>
<evidence type="ECO:0000259" key="8">
    <source>
        <dbReference type="PROSITE" id="PS51778"/>
    </source>
</evidence>
<keyword evidence="5" id="KW-0175">Coiled coil</keyword>
<accession>A0A835I7P5</accession>
<dbReference type="AlphaFoldDB" id="A0A835I7P5"/>
<comment type="caution">
    <text evidence="9">The sequence shown here is derived from an EMBL/GenBank/DDBJ whole genome shotgun (WGS) entry which is preliminary data.</text>
</comment>
<dbReference type="CDD" id="cd13220">
    <property type="entry name" value="PH-GRAM_GRAMDC"/>
    <property type="match status" value="1"/>
</dbReference>
<evidence type="ECO:0000256" key="6">
    <source>
        <dbReference type="SAM" id="MobiDB-lite"/>
    </source>
</evidence>
<feature type="domain" description="VASt" evidence="8">
    <location>
        <begin position="282"/>
        <end position="425"/>
    </location>
</feature>
<dbReference type="Proteomes" id="UP000631114">
    <property type="component" value="Unassembled WGS sequence"/>
</dbReference>
<name>A0A835I7P5_9MAGN</name>
<dbReference type="Pfam" id="PF02893">
    <property type="entry name" value="GRAM"/>
    <property type="match status" value="1"/>
</dbReference>
<keyword evidence="2 7" id="KW-0812">Transmembrane</keyword>
<keyword evidence="10" id="KW-1185">Reference proteome</keyword>
<dbReference type="OrthoDB" id="2162691at2759"/>
<dbReference type="InterPro" id="IPR011993">
    <property type="entry name" value="PH-like_dom_sf"/>
</dbReference>
<feature type="transmembrane region" description="Helical" evidence="7">
    <location>
        <begin position="516"/>
        <end position="538"/>
    </location>
</feature>
<feature type="coiled-coil region" evidence="5">
    <location>
        <begin position="574"/>
        <end position="608"/>
    </location>
</feature>
<keyword evidence="3 7" id="KW-1133">Transmembrane helix</keyword>
<dbReference type="EMBL" id="JADFTS010000003">
    <property type="protein sequence ID" value="KAF9613095.1"/>
    <property type="molecule type" value="Genomic_DNA"/>
</dbReference>
<protein>
    <recommendedName>
        <fullName evidence="8">VASt domain-containing protein</fullName>
    </recommendedName>
</protein>
<organism evidence="9 10">
    <name type="scientific">Coptis chinensis</name>
    <dbReference type="NCBI Taxonomy" id="261450"/>
    <lineage>
        <taxon>Eukaryota</taxon>
        <taxon>Viridiplantae</taxon>
        <taxon>Streptophyta</taxon>
        <taxon>Embryophyta</taxon>
        <taxon>Tracheophyta</taxon>
        <taxon>Spermatophyta</taxon>
        <taxon>Magnoliopsida</taxon>
        <taxon>Ranunculales</taxon>
        <taxon>Ranunculaceae</taxon>
        <taxon>Coptidoideae</taxon>
        <taxon>Coptis</taxon>
    </lineage>
</organism>
<keyword evidence="4 7" id="KW-0472">Membrane</keyword>
<dbReference type="Gene3D" id="2.30.29.30">
    <property type="entry name" value="Pleckstrin-homology domain (PH domain)/Phosphotyrosine-binding domain (PTB)"/>
    <property type="match status" value="1"/>
</dbReference>
<evidence type="ECO:0000313" key="10">
    <source>
        <dbReference type="Proteomes" id="UP000631114"/>
    </source>
</evidence>
<gene>
    <name evidence="9" type="ORF">IFM89_005574</name>
</gene>
<evidence type="ECO:0000256" key="5">
    <source>
        <dbReference type="SAM" id="Coils"/>
    </source>
</evidence>
<dbReference type="InterPro" id="IPR031968">
    <property type="entry name" value="VASt"/>
</dbReference>
<proteinExistence type="predicted"/>
<dbReference type="PROSITE" id="PS51778">
    <property type="entry name" value="VAST"/>
    <property type="match status" value="1"/>
</dbReference>
<dbReference type="GO" id="GO:0043069">
    <property type="term" value="P:negative regulation of programmed cell death"/>
    <property type="evidence" value="ECO:0007669"/>
    <property type="project" value="TreeGrafter"/>
</dbReference>
<dbReference type="SMART" id="SM00568">
    <property type="entry name" value="GRAM"/>
    <property type="match status" value="1"/>
</dbReference>
<dbReference type="Pfam" id="PF16016">
    <property type="entry name" value="VASt"/>
    <property type="match status" value="1"/>
</dbReference>
<evidence type="ECO:0000256" key="7">
    <source>
        <dbReference type="SAM" id="Phobius"/>
    </source>
</evidence>
<feature type="region of interest" description="Disordered" evidence="6">
    <location>
        <begin position="199"/>
        <end position="259"/>
    </location>
</feature>
<dbReference type="PANTHER" id="PTHR47666">
    <property type="entry name" value="PROTEIN VASCULAR ASSOCIATED DEATH 1, CHLOROPLASTIC"/>
    <property type="match status" value="1"/>
</dbReference>
<evidence type="ECO:0000256" key="4">
    <source>
        <dbReference type="ARBA" id="ARBA00023136"/>
    </source>
</evidence>